<comment type="similarity">
    <text evidence="1">Belongs to the short-chain dehydrogenases/reductases (SDR) family.</text>
</comment>
<name>B6ET41_ALISL</name>
<keyword evidence="2" id="KW-0614">Plasmid</keyword>
<dbReference type="EMBL" id="FM178381">
    <property type="protein sequence ID" value="CAQ81929.1"/>
    <property type="molecule type" value="Genomic_DNA"/>
</dbReference>
<dbReference type="Pfam" id="PF13561">
    <property type="entry name" value="adh_short_C2"/>
    <property type="match status" value="1"/>
</dbReference>
<gene>
    <name evidence="2" type="ordered locus">VSAL_p840_70</name>
</gene>
<dbReference type="Gene3D" id="3.40.50.720">
    <property type="entry name" value="NAD(P)-binding Rossmann-like Domain"/>
    <property type="match status" value="1"/>
</dbReference>
<evidence type="ECO:0000256" key="1">
    <source>
        <dbReference type="ARBA" id="ARBA00006484"/>
    </source>
</evidence>
<dbReference type="InterPro" id="IPR036291">
    <property type="entry name" value="NAD(P)-bd_dom_sf"/>
</dbReference>
<proteinExistence type="inferred from homology"/>
<reference evidence="2 3" key="1">
    <citation type="journal article" date="2008" name="BMC Genomics">
        <title>The genome sequence of the fish pathogen Aliivibrio salmonicida strain LFI1238 shows extensive evidence of gene decay.</title>
        <authorList>
            <person name="Hjerde E."/>
            <person name="Lorentzen M.S."/>
            <person name="Holden M.T."/>
            <person name="Seeger K."/>
            <person name="Paulsen S."/>
            <person name="Bason N."/>
            <person name="Churcher C."/>
            <person name="Harris D."/>
            <person name="Norbertczak H."/>
            <person name="Quail M.A."/>
            <person name="Sanders S."/>
            <person name="Thurston S."/>
            <person name="Parkhill J."/>
            <person name="Willassen N.P."/>
            <person name="Thomson N.R."/>
        </authorList>
    </citation>
    <scope>NUCLEOTIDE SEQUENCE [LARGE SCALE GENOMIC DNA]</scope>
    <source>
        <strain evidence="2 3">LFI1238</strain>
    </source>
</reference>
<dbReference type="Proteomes" id="UP000001730">
    <property type="component" value="Plasmid pVSAL840"/>
</dbReference>
<dbReference type="InterPro" id="IPR002347">
    <property type="entry name" value="SDR_fam"/>
</dbReference>
<keyword evidence="3" id="KW-1185">Reference proteome</keyword>
<dbReference type="SUPFAM" id="SSF51735">
    <property type="entry name" value="NAD(P)-binding Rossmann-fold domains"/>
    <property type="match status" value="1"/>
</dbReference>
<dbReference type="AlphaFoldDB" id="B6ET41"/>
<evidence type="ECO:0000313" key="3">
    <source>
        <dbReference type="Proteomes" id="UP000001730"/>
    </source>
</evidence>
<evidence type="ECO:0000313" key="2">
    <source>
        <dbReference type="EMBL" id="CAQ81929.1"/>
    </source>
</evidence>
<protein>
    <recommendedName>
        <fullName evidence="4">Short chain dehydrogenase</fullName>
    </recommendedName>
</protein>
<dbReference type="PANTHER" id="PTHR42879">
    <property type="entry name" value="3-OXOACYL-(ACYL-CARRIER-PROTEIN) REDUCTASE"/>
    <property type="match status" value="1"/>
</dbReference>
<accession>B6ET41</accession>
<dbReference type="InterPro" id="IPR050259">
    <property type="entry name" value="SDR"/>
</dbReference>
<dbReference type="PANTHER" id="PTHR42879:SF6">
    <property type="entry name" value="NADPH-DEPENDENT REDUCTASE BACG"/>
    <property type="match status" value="1"/>
</dbReference>
<dbReference type="RefSeq" id="WP_012548908.1">
    <property type="nucleotide sequence ID" value="NC_011311.1"/>
</dbReference>
<sequence length="249" mass="27475">MKTTLITCATSHLGSEVVKAFSCDHLIMTGRNTEKLINLSDSLECKTKLVELDFFNVESVNSAAETISSEDKIDKIIFIIPRIPATNKIFPSNEEWSELYSNFFINPLSLLKKLFESDSVNEGAKILFISGLSSKSALTNYASNNCLRNAWLGQAKTMALAFGEKNISINTLSLGGVMTEAYIKKIESKAEMRNVSFEDMMKEEVSNIPMKKYATVDEVVSAIQSLVGPMVAHMTGQNILLDGGFLKGY</sequence>
<evidence type="ECO:0008006" key="4">
    <source>
        <dbReference type="Google" id="ProtNLM"/>
    </source>
</evidence>
<dbReference type="HOGENOM" id="CLU_010194_19_0_6"/>
<organism evidence="2 3">
    <name type="scientific">Aliivibrio salmonicida (strain LFI1238)</name>
    <name type="common">Vibrio salmonicida (strain LFI1238)</name>
    <dbReference type="NCBI Taxonomy" id="316275"/>
    <lineage>
        <taxon>Bacteria</taxon>
        <taxon>Pseudomonadati</taxon>
        <taxon>Pseudomonadota</taxon>
        <taxon>Gammaproteobacteria</taxon>
        <taxon>Vibrionales</taxon>
        <taxon>Vibrionaceae</taxon>
        <taxon>Aliivibrio</taxon>
    </lineage>
</organism>
<geneLocation type="plasmid" evidence="2 3">
    <name>pVSAL840</name>
</geneLocation>
<dbReference type="PRINTS" id="PR00081">
    <property type="entry name" value="GDHRDH"/>
</dbReference>
<dbReference type="KEGG" id="vsa:VSAL_p840_70"/>